<name>A0A444IPX4_9BACT</name>
<organism evidence="1 2">
    <name type="scientific">Candidatus Electrothrix aarhusensis</name>
    <dbReference type="NCBI Taxonomy" id="1859131"/>
    <lineage>
        <taxon>Bacteria</taxon>
        <taxon>Pseudomonadati</taxon>
        <taxon>Thermodesulfobacteriota</taxon>
        <taxon>Desulfobulbia</taxon>
        <taxon>Desulfobulbales</taxon>
        <taxon>Desulfobulbaceae</taxon>
        <taxon>Candidatus Electrothrix</taxon>
    </lineage>
</organism>
<protein>
    <submittedName>
        <fullName evidence="1">Uncharacterized protein</fullName>
    </submittedName>
</protein>
<proteinExistence type="predicted"/>
<accession>A0A444IPX4</accession>
<dbReference type="Proteomes" id="UP000287853">
    <property type="component" value="Unassembled WGS sequence"/>
</dbReference>
<sequence>MDYAEGRCYKPDPSRIAQANRVVLPGSWAILLLSRAVPLSPATRHVVQGVRMAAVKKYTGLRFNFAL</sequence>
<dbReference type="EMBL" id="MTKO01000139">
    <property type="protein sequence ID" value="RWX42876.1"/>
    <property type="molecule type" value="Genomic_DNA"/>
</dbReference>
<comment type="caution">
    <text evidence="1">The sequence shown here is derived from an EMBL/GenBank/DDBJ whole genome shotgun (WGS) entry which is preliminary data.</text>
</comment>
<keyword evidence="2" id="KW-1185">Reference proteome</keyword>
<dbReference type="AlphaFoldDB" id="A0A444IPX4"/>
<reference evidence="1 2" key="1">
    <citation type="submission" date="2017-01" db="EMBL/GenBank/DDBJ databases">
        <title>The cable genome- insights into the physiology and evolution of filamentous bacteria capable of sulfide oxidation via long distance electron transfer.</title>
        <authorList>
            <person name="Schreiber L."/>
            <person name="Bjerg J.T."/>
            <person name="Boggild A."/>
            <person name="Van De Vossenberg J."/>
            <person name="Meysman F."/>
            <person name="Nielsen L.P."/>
            <person name="Schramm A."/>
            <person name="Kjeldsen K.U."/>
        </authorList>
    </citation>
    <scope>NUCLEOTIDE SEQUENCE [LARGE SCALE GENOMIC DNA]</scope>
    <source>
        <strain evidence="1">MCF</strain>
    </source>
</reference>
<evidence type="ECO:0000313" key="1">
    <source>
        <dbReference type="EMBL" id="RWX42876.1"/>
    </source>
</evidence>
<evidence type="ECO:0000313" key="2">
    <source>
        <dbReference type="Proteomes" id="UP000287853"/>
    </source>
</evidence>
<gene>
    <name evidence="1" type="ORF">H206_03396</name>
</gene>